<evidence type="ECO:0000256" key="4">
    <source>
        <dbReference type="SAM" id="MobiDB-lite"/>
    </source>
</evidence>
<evidence type="ECO:0000313" key="6">
    <source>
        <dbReference type="Proteomes" id="UP000287651"/>
    </source>
</evidence>
<dbReference type="GO" id="GO:0000118">
    <property type="term" value="C:histone deacetylase complex"/>
    <property type="evidence" value="ECO:0007669"/>
    <property type="project" value="TreeGrafter"/>
</dbReference>
<dbReference type="Proteomes" id="UP000287651">
    <property type="component" value="Unassembled WGS sequence"/>
</dbReference>
<reference evidence="5 6" key="1">
    <citation type="journal article" date="2014" name="Agronomy (Basel)">
        <title>A Draft Genome Sequence for Ensete ventricosum, the Drought-Tolerant Tree Against Hunger.</title>
        <authorList>
            <person name="Harrison J."/>
            <person name="Moore K.A."/>
            <person name="Paszkiewicz K."/>
            <person name="Jones T."/>
            <person name="Grant M."/>
            <person name="Ambacheew D."/>
            <person name="Muzemil S."/>
            <person name="Studholme D.J."/>
        </authorList>
    </citation>
    <scope>NUCLEOTIDE SEQUENCE [LARGE SCALE GENOMIC DNA]</scope>
</reference>
<dbReference type="InterPro" id="IPR039774">
    <property type="entry name" value="Sin3-like"/>
</dbReference>
<name>A0A427BAK0_ENSVE</name>
<gene>
    <name evidence="5" type="ORF">B296_00006549</name>
</gene>
<comment type="subcellular location">
    <subcellularLocation>
        <location evidence="1">Nucleus</location>
    </subcellularLocation>
</comment>
<feature type="compositionally biased region" description="Basic and acidic residues" evidence="4">
    <location>
        <begin position="71"/>
        <end position="125"/>
    </location>
</feature>
<keyword evidence="2" id="KW-0678">Repressor</keyword>
<dbReference type="InterPro" id="IPR036600">
    <property type="entry name" value="PAH_sf"/>
</dbReference>
<evidence type="ECO:0000256" key="2">
    <source>
        <dbReference type="ARBA" id="ARBA00022491"/>
    </source>
</evidence>
<evidence type="ECO:0000256" key="3">
    <source>
        <dbReference type="ARBA" id="ARBA00023242"/>
    </source>
</evidence>
<dbReference type="PANTHER" id="PTHR12346:SF0">
    <property type="entry name" value="SIN3A, ISOFORM G"/>
    <property type="match status" value="1"/>
</dbReference>
<dbReference type="EMBL" id="AMZH03000101">
    <property type="protein sequence ID" value="RRT85535.1"/>
    <property type="molecule type" value="Genomic_DNA"/>
</dbReference>
<dbReference type="SUPFAM" id="SSF47762">
    <property type="entry name" value="PAH2 domain"/>
    <property type="match status" value="1"/>
</dbReference>
<dbReference type="GO" id="GO:0000122">
    <property type="term" value="P:negative regulation of transcription by RNA polymerase II"/>
    <property type="evidence" value="ECO:0007669"/>
    <property type="project" value="TreeGrafter"/>
</dbReference>
<dbReference type="PANTHER" id="PTHR12346">
    <property type="entry name" value="SIN3B-RELATED"/>
    <property type="match status" value="1"/>
</dbReference>
<proteinExistence type="predicted"/>
<feature type="region of interest" description="Disordered" evidence="4">
    <location>
        <begin position="71"/>
        <end position="151"/>
    </location>
</feature>
<dbReference type="Gene3D" id="1.20.1160.11">
    <property type="entry name" value="Paired amphipathic helix"/>
    <property type="match status" value="1"/>
</dbReference>
<sequence>MAPASAATATPKLTTNDALAYLKAVKDIFQDKREKYDEFLEVMKDFKSQRFNSISSPSYYCYRRERSYTSHADRDFSVDHPDTDHDRQRRHAEREKDRKEDRDKRDREWDEKDIEHDSGDLDEANRRHKFQSRRMDDSVAEPKQQRGDCTENIGTYSISVSSSDDKNALKSKSFVFVV</sequence>
<keyword evidence="3" id="KW-0539">Nucleus</keyword>
<dbReference type="AlphaFoldDB" id="A0A427BAK0"/>
<accession>A0A427BAK0</accession>
<dbReference type="GO" id="GO:0003714">
    <property type="term" value="F:transcription corepressor activity"/>
    <property type="evidence" value="ECO:0007669"/>
    <property type="project" value="InterPro"/>
</dbReference>
<organism evidence="5 6">
    <name type="scientific">Ensete ventricosum</name>
    <name type="common">Abyssinian banana</name>
    <name type="synonym">Musa ensete</name>
    <dbReference type="NCBI Taxonomy" id="4639"/>
    <lineage>
        <taxon>Eukaryota</taxon>
        <taxon>Viridiplantae</taxon>
        <taxon>Streptophyta</taxon>
        <taxon>Embryophyta</taxon>
        <taxon>Tracheophyta</taxon>
        <taxon>Spermatophyta</taxon>
        <taxon>Magnoliopsida</taxon>
        <taxon>Liliopsida</taxon>
        <taxon>Zingiberales</taxon>
        <taxon>Musaceae</taxon>
        <taxon>Ensete</taxon>
    </lineage>
</organism>
<dbReference type="GO" id="GO:0000785">
    <property type="term" value="C:chromatin"/>
    <property type="evidence" value="ECO:0007669"/>
    <property type="project" value="TreeGrafter"/>
</dbReference>
<evidence type="ECO:0000313" key="5">
    <source>
        <dbReference type="EMBL" id="RRT85535.1"/>
    </source>
</evidence>
<protein>
    <submittedName>
        <fullName evidence="5">Uncharacterized protein</fullName>
    </submittedName>
</protein>
<evidence type="ECO:0000256" key="1">
    <source>
        <dbReference type="ARBA" id="ARBA00004123"/>
    </source>
</evidence>
<comment type="caution">
    <text evidence="5">The sequence shown here is derived from an EMBL/GenBank/DDBJ whole genome shotgun (WGS) entry which is preliminary data.</text>
</comment>